<dbReference type="PROSITE" id="PS50042">
    <property type="entry name" value="CNMP_BINDING_3"/>
    <property type="match status" value="1"/>
</dbReference>
<reference evidence="7 8" key="1">
    <citation type="submission" date="2016-10" db="EMBL/GenBank/DDBJ databases">
        <authorList>
            <person name="de Groot N.N."/>
        </authorList>
    </citation>
    <scope>NUCLEOTIDE SEQUENCE [LARGE SCALE GENOMIC DNA]</scope>
    <source>
        <strain evidence="7 8">CGMCC 1.10434</strain>
    </source>
</reference>
<dbReference type="PROSITE" id="PS51063">
    <property type="entry name" value="HTH_CRP_2"/>
    <property type="match status" value="1"/>
</dbReference>
<dbReference type="Proteomes" id="UP000199300">
    <property type="component" value="Unassembled WGS sequence"/>
</dbReference>
<keyword evidence="8" id="KW-1185">Reference proteome</keyword>
<dbReference type="InterPro" id="IPR012318">
    <property type="entry name" value="HTH_CRP"/>
</dbReference>
<dbReference type="RefSeq" id="WP_091498355.1">
    <property type="nucleotide sequence ID" value="NZ_FODJ01000008.1"/>
</dbReference>
<evidence type="ECO:0000256" key="1">
    <source>
        <dbReference type="ARBA" id="ARBA00023015"/>
    </source>
</evidence>
<dbReference type="PANTHER" id="PTHR24567:SF74">
    <property type="entry name" value="HTH-TYPE TRANSCRIPTIONAL REGULATOR ARCR"/>
    <property type="match status" value="1"/>
</dbReference>
<dbReference type="InterPro" id="IPR000595">
    <property type="entry name" value="cNMP-bd_dom"/>
</dbReference>
<dbReference type="GO" id="GO:0003700">
    <property type="term" value="F:DNA-binding transcription factor activity"/>
    <property type="evidence" value="ECO:0007669"/>
    <property type="project" value="TreeGrafter"/>
</dbReference>
<evidence type="ECO:0000313" key="8">
    <source>
        <dbReference type="Proteomes" id="UP000199300"/>
    </source>
</evidence>
<dbReference type="InterPro" id="IPR018490">
    <property type="entry name" value="cNMP-bd_dom_sf"/>
</dbReference>
<dbReference type="PANTHER" id="PTHR24567">
    <property type="entry name" value="CRP FAMILY TRANSCRIPTIONAL REGULATORY PROTEIN"/>
    <property type="match status" value="1"/>
</dbReference>
<evidence type="ECO:0000256" key="2">
    <source>
        <dbReference type="ARBA" id="ARBA00023125"/>
    </source>
</evidence>
<sequence>MDKLTKINGLPKSTARYLSQPDYYSLLKKNTLLFRQGEAVKDLYIIVEGKVLLGKTSPDGRELSLRFCGPGDIIGELTWEAESMPYLVDAKVVESGTVAVFNQTRLRERIREDQNAMTSFLNLANLQYRKDQTKFRDLVLHGKKGALYSTLIRLSNSYGKKSGNGILIDVKLTNQELASFCATSREAVNRMLNELKRKEIILIDSGQITIVNLNYLKQAINCENCPLILCTIQ</sequence>
<dbReference type="Pfam" id="PF13545">
    <property type="entry name" value="HTH_Crp_2"/>
    <property type="match status" value="1"/>
</dbReference>
<keyword evidence="3" id="KW-0010">Activator</keyword>
<evidence type="ECO:0000256" key="3">
    <source>
        <dbReference type="ARBA" id="ARBA00023159"/>
    </source>
</evidence>
<organism evidence="7 8">
    <name type="scientific">Amphibacillus marinus</name>
    <dbReference type="NCBI Taxonomy" id="872970"/>
    <lineage>
        <taxon>Bacteria</taxon>
        <taxon>Bacillati</taxon>
        <taxon>Bacillota</taxon>
        <taxon>Bacilli</taxon>
        <taxon>Bacillales</taxon>
        <taxon>Bacillaceae</taxon>
        <taxon>Amphibacillus</taxon>
    </lineage>
</organism>
<dbReference type="CDD" id="cd00038">
    <property type="entry name" value="CAP_ED"/>
    <property type="match status" value="1"/>
</dbReference>
<evidence type="ECO:0000256" key="4">
    <source>
        <dbReference type="ARBA" id="ARBA00023163"/>
    </source>
</evidence>
<dbReference type="Pfam" id="PF00027">
    <property type="entry name" value="cNMP_binding"/>
    <property type="match status" value="1"/>
</dbReference>
<dbReference type="SUPFAM" id="SSF46785">
    <property type="entry name" value="Winged helix' DNA-binding domain"/>
    <property type="match status" value="1"/>
</dbReference>
<dbReference type="InterPro" id="IPR050397">
    <property type="entry name" value="Env_Response_Regulators"/>
</dbReference>
<gene>
    <name evidence="7" type="ORF">SAMN04488134_10876</name>
</gene>
<evidence type="ECO:0000259" key="5">
    <source>
        <dbReference type="PROSITE" id="PS50042"/>
    </source>
</evidence>
<keyword evidence="1" id="KW-0805">Transcription regulation</keyword>
<dbReference type="GO" id="GO:0005829">
    <property type="term" value="C:cytosol"/>
    <property type="evidence" value="ECO:0007669"/>
    <property type="project" value="TreeGrafter"/>
</dbReference>
<dbReference type="SUPFAM" id="SSF51206">
    <property type="entry name" value="cAMP-binding domain-like"/>
    <property type="match status" value="1"/>
</dbReference>
<dbReference type="SMART" id="SM00419">
    <property type="entry name" value="HTH_CRP"/>
    <property type="match status" value="1"/>
</dbReference>
<dbReference type="GO" id="GO:0003677">
    <property type="term" value="F:DNA binding"/>
    <property type="evidence" value="ECO:0007669"/>
    <property type="project" value="UniProtKB-KW"/>
</dbReference>
<dbReference type="STRING" id="872970.SAMN04488134_10876"/>
<dbReference type="AlphaFoldDB" id="A0A1H8Q8L6"/>
<dbReference type="EMBL" id="FODJ01000008">
    <property type="protein sequence ID" value="SEO50406.1"/>
    <property type="molecule type" value="Genomic_DNA"/>
</dbReference>
<protein>
    <submittedName>
        <fullName evidence="7">CRP/FNR family transcriptional regulator, anaerobic regulatory protein</fullName>
    </submittedName>
</protein>
<dbReference type="OrthoDB" id="9810708at2"/>
<dbReference type="CDD" id="cd00092">
    <property type="entry name" value="HTH_CRP"/>
    <property type="match status" value="1"/>
</dbReference>
<accession>A0A1H8Q8L6</accession>
<keyword evidence="4" id="KW-0804">Transcription</keyword>
<dbReference type="InterPro" id="IPR036388">
    <property type="entry name" value="WH-like_DNA-bd_sf"/>
</dbReference>
<name>A0A1H8Q8L6_9BACI</name>
<dbReference type="Gene3D" id="2.60.120.10">
    <property type="entry name" value="Jelly Rolls"/>
    <property type="match status" value="1"/>
</dbReference>
<keyword evidence="2" id="KW-0238">DNA-binding</keyword>
<feature type="domain" description="Cyclic nucleotide-binding" evidence="5">
    <location>
        <begin position="24"/>
        <end position="77"/>
    </location>
</feature>
<feature type="domain" description="HTH crp-type" evidence="6">
    <location>
        <begin position="141"/>
        <end position="214"/>
    </location>
</feature>
<evidence type="ECO:0000313" key="7">
    <source>
        <dbReference type="EMBL" id="SEO50406.1"/>
    </source>
</evidence>
<dbReference type="InterPro" id="IPR014710">
    <property type="entry name" value="RmlC-like_jellyroll"/>
</dbReference>
<dbReference type="InterPro" id="IPR036390">
    <property type="entry name" value="WH_DNA-bd_sf"/>
</dbReference>
<dbReference type="Gene3D" id="1.10.10.10">
    <property type="entry name" value="Winged helix-like DNA-binding domain superfamily/Winged helix DNA-binding domain"/>
    <property type="match status" value="1"/>
</dbReference>
<evidence type="ECO:0000259" key="6">
    <source>
        <dbReference type="PROSITE" id="PS51063"/>
    </source>
</evidence>
<dbReference type="SMART" id="SM00100">
    <property type="entry name" value="cNMP"/>
    <property type="match status" value="1"/>
</dbReference>
<proteinExistence type="predicted"/>